<proteinExistence type="predicted"/>
<dbReference type="RefSeq" id="WP_190478566.1">
    <property type="nucleotide sequence ID" value="NZ_JACJSG010000055.1"/>
</dbReference>
<name>A0ABR8DE05_9NOST</name>
<sequence length="65" mass="7179">MAKRKKHASNLTVANLLYSLRCQGGSAPLHTLGFSRGVIQSLLDRNLVKVQNTGRGFLLQIIDQM</sequence>
<evidence type="ECO:0000313" key="2">
    <source>
        <dbReference type="Proteomes" id="UP000661112"/>
    </source>
</evidence>
<comment type="caution">
    <text evidence="1">The sequence shown here is derived from an EMBL/GenBank/DDBJ whole genome shotgun (WGS) entry which is preliminary data.</text>
</comment>
<dbReference type="Proteomes" id="UP000661112">
    <property type="component" value="Unassembled WGS sequence"/>
</dbReference>
<evidence type="ECO:0000313" key="1">
    <source>
        <dbReference type="EMBL" id="MBD2504605.1"/>
    </source>
</evidence>
<dbReference type="EMBL" id="JACJSG010000055">
    <property type="protein sequence ID" value="MBD2504605.1"/>
    <property type="molecule type" value="Genomic_DNA"/>
</dbReference>
<keyword evidence="2" id="KW-1185">Reference proteome</keyword>
<organism evidence="1 2">
    <name type="scientific">Anabaena azotica FACHB-119</name>
    <dbReference type="NCBI Taxonomy" id="947527"/>
    <lineage>
        <taxon>Bacteria</taxon>
        <taxon>Bacillati</taxon>
        <taxon>Cyanobacteriota</taxon>
        <taxon>Cyanophyceae</taxon>
        <taxon>Nostocales</taxon>
        <taxon>Nostocaceae</taxon>
        <taxon>Anabaena</taxon>
        <taxon>Anabaena azotica</taxon>
    </lineage>
</organism>
<gene>
    <name evidence="1" type="ORF">H6G83_29025</name>
</gene>
<protein>
    <submittedName>
        <fullName evidence="1">Uncharacterized protein</fullName>
    </submittedName>
</protein>
<reference evidence="1 2" key="1">
    <citation type="journal article" date="2020" name="ISME J.">
        <title>Comparative genomics reveals insights into cyanobacterial evolution and habitat adaptation.</title>
        <authorList>
            <person name="Chen M.Y."/>
            <person name="Teng W.K."/>
            <person name="Zhao L."/>
            <person name="Hu C.X."/>
            <person name="Zhou Y.K."/>
            <person name="Han B.P."/>
            <person name="Song L.R."/>
            <person name="Shu W.S."/>
        </authorList>
    </citation>
    <scope>NUCLEOTIDE SEQUENCE [LARGE SCALE GENOMIC DNA]</scope>
    <source>
        <strain evidence="1 2">FACHB-119</strain>
    </source>
</reference>
<accession>A0ABR8DE05</accession>